<dbReference type="Pfam" id="PF01431">
    <property type="entry name" value="Peptidase_M13"/>
    <property type="match status" value="1"/>
</dbReference>
<keyword evidence="3" id="KW-1185">Reference proteome</keyword>
<dbReference type="SUPFAM" id="SSF55486">
    <property type="entry name" value="Metalloproteases ('zincins'), catalytic domain"/>
    <property type="match status" value="1"/>
</dbReference>
<protein>
    <recommendedName>
        <fullName evidence="1">Peptidase M13 C-terminal domain-containing protein</fullName>
    </recommendedName>
</protein>
<dbReference type="EMBL" id="JBGFUD010004871">
    <property type="protein sequence ID" value="MFH4979959.1"/>
    <property type="molecule type" value="Genomic_DNA"/>
</dbReference>
<comment type="caution">
    <text evidence="2">The sequence shown here is derived from an EMBL/GenBank/DDBJ whole genome shotgun (WGS) entry which is preliminary data.</text>
</comment>
<accession>A0ABD6EP74</accession>
<dbReference type="InterPro" id="IPR018497">
    <property type="entry name" value="Peptidase_M13_C"/>
</dbReference>
<dbReference type="Gene3D" id="3.40.390.10">
    <property type="entry name" value="Collagenase (Catalytic Domain)"/>
    <property type="match status" value="1"/>
</dbReference>
<evidence type="ECO:0000259" key="1">
    <source>
        <dbReference type="Pfam" id="PF01431"/>
    </source>
</evidence>
<dbReference type="PRINTS" id="PR00786">
    <property type="entry name" value="NEPRILYSIN"/>
</dbReference>
<dbReference type="AlphaFoldDB" id="A0ABD6EP74"/>
<organism evidence="2 3">
    <name type="scientific">Gnathostoma spinigerum</name>
    <dbReference type="NCBI Taxonomy" id="75299"/>
    <lineage>
        <taxon>Eukaryota</taxon>
        <taxon>Metazoa</taxon>
        <taxon>Ecdysozoa</taxon>
        <taxon>Nematoda</taxon>
        <taxon>Chromadorea</taxon>
        <taxon>Rhabditida</taxon>
        <taxon>Spirurina</taxon>
        <taxon>Gnathostomatomorpha</taxon>
        <taxon>Gnathostomatoidea</taxon>
        <taxon>Gnathostomatidae</taxon>
        <taxon>Gnathostoma</taxon>
    </lineage>
</organism>
<dbReference type="PANTHER" id="PTHR11733:SF240">
    <property type="entry name" value="GH14155P-RELATED"/>
    <property type="match status" value="1"/>
</dbReference>
<gene>
    <name evidence="2" type="ORF">AB6A40_006668</name>
</gene>
<evidence type="ECO:0000313" key="2">
    <source>
        <dbReference type="EMBL" id="MFH4979959.1"/>
    </source>
</evidence>
<dbReference type="InterPro" id="IPR000718">
    <property type="entry name" value="Peptidase_M13"/>
</dbReference>
<reference evidence="2 3" key="1">
    <citation type="submission" date="2024-08" db="EMBL/GenBank/DDBJ databases">
        <title>Gnathostoma spinigerum genome.</title>
        <authorList>
            <person name="Gonzalez-Bertolin B."/>
            <person name="Monzon S."/>
            <person name="Zaballos A."/>
            <person name="Jimenez P."/>
            <person name="Dekumyoy P."/>
            <person name="Varona S."/>
            <person name="Cuesta I."/>
            <person name="Sumanam S."/>
            <person name="Adisakwattana P."/>
            <person name="Gasser R.B."/>
            <person name="Hernandez-Gonzalez A."/>
            <person name="Young N.D."/>
            <person name="Perteguer M.J."/>
        </authorList>
    </citation>
    <scope>NUCLEOTIDE SEQUENCE [LARGE SCALE GENOMIC DNA]</scope>
    <source>
        <strain evidence="2">AL3</strain>
        <tissue evidence="2">Liver</tissue>
    </source>
</reference>
<name>A0ABD6EP74_9BILA</name>
<dbReference type="Proteomes" id="UP001608902">
    <property type="component" value="Unassembled WGS sequence"/>
</dbReference>
<feature type="domain" description="Peptidase M13 C-terminal" evidence="1">
    <location>
        <begin position="35"/>
        <end position="88"/>
    </location>
</feature>
<evidence type="ECO:0000313" key="3">
    <source>
        <dbReference type="Proteomes" id="UP001608902"/>
    </source>
</evidence>
<dbReference type="PANTHER" id="PTHR11733">
    <property type="entry name" value="ZINC METALLOPROTEASE FAMILY M13 NEPRILYSIN-RELATED"/>
    <property type="match status" value="1"/>
</dbReference>
<dbReference type="InterPro" id="IPR024079">
    <property type="entry name" value="MetalloPept_cat_dom_sf"/>
</dbReference>
<sequence length="88" mass="9937">MLDKMGAFTFDRINSQLFEKSYNRANFGGPAGTMNAWYMSEMNPVTFPAGILRQPFFDENWPTSMNYGGLELVAGHELVHGFHDQGTQ</sequence>
<proteinExistence type="predicted"/>
<dbReference type="PROSITE" id="PS51885">
    <property type="entry name" value="NEPRILYSIN"/>
    <property type="match status" value="1"/>
</dbReference>